<reference evidence="8" key="1">
    <citation type="submission" date="2019-04" db="EMBL/GenBank/DDBJ databases">
        <title>Sequencing of skin fungus with MAO and IRED activity.</title>
        <authorList>
            <person name="Marsaioli A.J."/>
            <person name="Bonatto J.M.C."/>
            <person name="Reis Junior O."/>
        </authorList>
    </citation>
    <scope>NUCLEOTIDE SEQUENCE</scope>
    <source>
        <strain evidence="8">30M1</strain>
    </source>
</reference>
<dbReference type="Gene3D" id="3.30.465.10">
    <property type="match status" value="1"/>
</dbReference>
<dbReference type="PANTHER" id="PTHR42973">
    <property type="entry name" value="BINDING OXIDOREDUCTASE, PUTATIVE (AFU_ORTHOLOGUE AFUA_1G17690)-RELATED"/>
    <property type="match status" value="1"/>
</dbReference>
<dbReference type="InterPro" id="IPR036318">
    <property type="entry name" value="FAD-bd_PCMH-like_sf"/>
</dbReference>
<comment type="cofactor">
    <cofactor evidence="1">
        <name>FAD</name>
        <dbReference type="ChEBI" id="CHEBI:57692"/>
    </cofactor>
</comment>
<sequence length="489" mass="53463">MAYFNYRFFLITLVALAPVLLSVRLGKDNLAPSLSGQARVLYPGSDEFANASVRWSAAKSPAYSLIVKVATEADVQKTILYANQKGKSFLAVSGGHGTTSQIANAKGGIGIHLGRMNNISIVDDGEAALIEGGVQNGDLVSYLWARGKQTATTGCDCVGYIAPILGGGHGWLRGRYGLAADQLLSARLVLANGTVVEASEVENPDLFWALRGAGHNFGVVTQAKLRIYDVPPSERQWTASGFVFKEDKLEALFEVANEVLDDPERPAELTYYFVFAFNREVDAEQPIITLWVYYPSTRIPEKFDEQLRALIPVAVETSTTDLAGVNAHLLANKDGPACAEGLSRKLTPISLQHYPIPSIRRSFEIFANMPAALHDSVMFLENYPNDRVLEIDANSTAFPNRIGKILASPLMTYAPNASLDAVADGIIDDIRDALVKGSGSNLVAYINYAKGDESLEAVYGYEPWRLEKLRRLKKEFDPFGRFNFFAPIV</sequence>
<keyword evidence="5" id="KW-0560">Oxidoreductase</keyword>
<feature type="domain" description="FAD-binding PCMH-type" evidence="7">
    <location>
        <begin position="58"/>
        <end position="230"/>
    </location>
</feature>
<comment type="similarity">
    <text evidence="2">Belongs to the oxygen-dependent FAD-linked oxidoreductase family.</text>
</comment>
<dbReference type="Gene3D" id="3.40.462.20">
    <property type="match status" value="1"/>
</dbReference>
<keyword evidence="9" id="KW-1185">Reference proteome</keyword>
<dbReference type="InterPro" id="IPR016167">
    <property type="entry name" value="FAD-bd_PCMH_sub1"/>
</dbReference>
<keyword evidence="6" id="KW-0732">Signal</keyword>
<evidence type="ECO:0000256" key="2">
    <source>
        <dbReference type="ARBA" id="ARBA00005466"/>
    </source>
</evidence>
<dbReference type="InterPro" id="IPR050416">
    <property type="entry name" value="FAD-linked_Oxidoreductase"/>
</dbReference>
<feature type="signal peptide" evidence="6">
    <location>
        <begin position="1"/>
        <end position="22"/>
    </location>
</feature>
<dbReference type="PROSITE" id="PS51387">
    <property type="entry name" value="FAD_PCMH"/>
    <property type="match status" value="1"/>
</dbReference>
<dbReference type="Gene3D" id="3.30.43.10">
    <property type="entry name" value="Uridine Diphospho-n-acetylenolpyruvylglucosamine Reductase, domain 2"/>
    <property type="match status" value="1"/>
</dbReference>
<evidence type="ECO:0000256" key="3">
    <source>
        <dbReference type="ARBA" id="ARBA00022630"/>
    </source>
</evidence>
<evidence type="ECO:0000256" key="5">
    <source>
        <dbReference type="ARBA" id="ARBA00023002"/>
    </source>
</evidence>
<dbReference type="SUPFAM" id="SSF56176">
    <property type="entry name" value="FAD-binding/transporter-associated domain-like"/>
    <property type="match status" value="1"/>
</dbReference>
<organism evidence="8 9">
    <name type="scientific">Curvularia kusanoi</name>
    <name type="common">Cochliobolus kusanoi</name>
    <dbReference type="NCBI Taxonomy" id="90978"/>
    <lineage>
        <taxon>Eukaryota</taxon>
        <taxon>Fungi</taxon>
        <taxon>Dikarya</taxon>
        <taxon>Ascomycota</taxon>
        <taxon>Pezizomycotina</taxon>
        <taxon>Dothideomycetes</taxon>
        <taxon>Pleosporomycetidae</taxon>
        <taxon>Pleosporales</taxon>
        <taxon>Pleosporineae</taxon>
        <taxon>Pleosporaceae</taxon>
        <taxon>Curvularia</taxon>
    </lineage>
</organism>
<evidence type="ECO:0000259" key="7">
    <source>
        <dbReference type="PROSITE" id="PS51387"/>
    </source>
</evidence>
<keyword evidence="4" id="KW-0274">FAD</keyword>
<dbReference type="InterPro" id="IPR016169">
    <property type="entry name" value="FAD-bd_PCMH_sub2"/>
</dbReference>
<evidence type="ECO:0000313" key="9">
    <source>
        <dbReference type="Proteomes" id="UP000801428"/>
    </source>
</evidence>
<dbReference type="OrthoDB" id="415825at2759"/>
<name>A0A9P4W901_CURKU</name>
<evidence type="ECO:0000313" key="8">
    <source>
        <dbReference type="EMBL" id="KAF2998623.1"/>
    </source>
</evidence>
<comment type="caution">
    <text evidence="8">The sequence shown here is derived from an EMBL/GenBank/DDBJ whole genome shotgun (WGS) entry which is preliminary data.</text>
</comment>
<feature type="chain" id="PRO_5040256790" description="FAD-binding PCMH-type domain-containing protein" evidence="6">
    <location>
        <begin position="23"/>
        <end position="489"/>
    </location>
</feature>
<dbReference type="EMBL" id="SWKU01000019">
    <property type="protein sequence ID" value="KAF2998623.1"/>
    <property type="molecule type" value="Genomic_DNA"/>
</dbReference>
<evidence type="ECO:0000256" key="4">
    <source>
        <dbReference type="ARBA" id="ARBA00022827"/>
    </source>
</evidence>
<dbReference type="Pfam" id="PF01565">
    <property type="entry name" value="FAD_binding_4"/>
    <property type="match status" value="1"/>
</dbReference>
<dbReference type="GO" id="GO:0071949">
    <property type="term" value="F:FAD binding"/>
    <property type="evidence" value="ECO:0007669"/>
    <property type="project" value="InterPro"/>
</dbReference>
<accession>A0A9P4W901</accession>
<dbReference type="InterPro" id="IPR006094">
    <property type="entry name" value="Oxid_FAD_bind_N"/>
</dbReference>
<dbReference type="InterPro" id="IPR016166">
    <property type="entry name" value="FAD-bd_PCMH"/>
</dbReference>
<dbReference type="Proteomes" id="UP000801428">
    <property type="component" value="Unassembled WGS sequence"/>
</dbReference>
<dbReference type="PANTHER" id="PTHR42973:SF9">
    <property type="entry name" value="FAD-BINDING PCMH-TYPE DOMAIN-CONTAINING PROTEIN-RELATED"/>
    <property type="match status" value="1"/>
</dbReference>
<dbReference type="AlphaFoldDB" id="A0A9P4W901"/>
<protein>
    <recommendedName>
        <fullName evidence="7">FAD-binding PCMH-type domain-containing protein</fullName>
    </recommendedName>
</protein>
<evidence type="ECO:0000256" key="1">
    <source>
        <dbReference type="ARBA" id="ARBA00001974"/>
    </source>
</evidence>
<evidence type="ECO:0000256" key="6">
    <source>
        <dbReference type="SAM" id="SignalP"/>
    </source>
</evidence>
<dbReference type="GO" id="GO:0016491">
    <property type="term" value="F:oxidoreductase activity"/>
    <property type="evidence" value="ECO:0007669"/>
    <property type="project" value="UniProtKB-KW"/>
</dbReference>
<proteinExistence type="inferred from homology"/>
<gene>
    <name evidence="8" type="ORF">E8E13_007204</name>
</gene>
<keyword evidence="3" id="KW-0285">Flavoprotein</keyword>